<evidence type="ECO:0000256" key="2">
    <source>
        <dbReference type="ARBA" id="ARBA00022723"/>
    </source>
</evidence>
<evidence type="ECO:0000313" key="6">
    <source>
        <dbReference type="EMBL" id="PGH06332.1"/>
    </source>
</evidence>
<dbReference type="Gene3D" id="1.10.600.10">
    <property type="entry name" value="Farnesyl Diphosphate Synthase"/>
    <property type="match status" value="1"/>
</dbReference>
<dbReference type="PROSITE" id="PS00444">
    <property type="entry name" value="POLYPRENYL_SYNTHASE_2"/>
    <property type="match status" value="1"/>
</dbReference>
<dbReference type="SFLD" id="SFLDS00005">
    <property type="entry name" value="Isoprenoid_Synthase_Type_I"/>
    <property type="match status" value="1"/>
</dbReference>
<dbReference type="InterPro" id="IPR008949">
    <property type="entry name" value="Isoprenoid_synthase_dom_sf"/>
</dbReference>
<feature type="region of interest" description="Disordered" evidence="5">
    <location>
        <begin position="61"/>
        <end position="82"/>
    </location>
</feature>
<dbReference type="GO" id="GO:0004659">
    <property type="term" value="F:prenyltransferase activity"/>
    <property type="evidence" value="ECO:0007669"/>
    <property type="project" value="InterPro"/>
</dbReference>
<dbReference type="PROSITE" id="PS00723">
    <property type="entry name" value="POLYPRENYL_SYNTHASE_1"/>
    <property type="match status" value="1"/>
</dbReference>
<organism evidence="6 7">
    <name type="scientific">Helicocarpus griseus UAMH5409</name>
    <dbReference type="NCBI Taxonomy" id="1447875"/>
    <lineage>
        <taxon>Eukaryota</taxon>
        <taxon>Fungi</taxon>
        <taxon>Dikarya</taxon>
        <taxon>Ascomycota</taxon>
        <taxon>Pezizomycotina</taxon>
        <taxon>Eurotiomycetes</taxon>
        <taxon>Eurotiomycetidae</taxon>
        <taxon>Onygenales</taxon>
        <taxon>Ajellomycetaceae</taxon>
        <taxon>Helicocarpus</taxon>
    </lineage>
</organism>
<dbReference type="GO" id="GO:0043386">
    <property type="term" value="P:mycotoxin biosynthetic process"/>
    <property type="evidence" value="ECO:0007669"/>
    <property type="project" value="UniProtKB-ARBA"/>
</dbReference>
<dbReference type="GO" id="GO:0008299">
    <property type="term" value="P:isoprenoid biosynthetic process"/>
    <property type="evidence" value="ECO:0007669"/>
    <property type="project" value="InterPro"/>
</dbReference>
<name>A0A2B7XC63_9EURO</name>
<proteinExistence type="inferred from homology"/>
<dbReference type="AlphaFoldDB" id="A0A2B7XC63"/>
<feature type="compositionally biased region" description="Basic and acidic residues" evidence="5">
    <location>
        <begin position="371"/>
        <end position="382"/>
    </location>
</feature>
<sequence length="412" mass="45884">MSLESPNPIPPRTSSTGVTNGTFDNTMSGNFSSSGARNSTYKPVSEGEWVAPLSKRRTSNPYKSFFGHTRNRSSVDGSKHKDGMWSSEKEKILLGPYDYMVQQPGKDIRRQFIAAFNRWLQVPEESLAIITKVVVMLHTASLLVDDVEDSSNLRRGVPVAHNIFGTAQTINSANYVYFLALEEVQKLRSPNAINIYVKELLNLHRGQGMDVFWRDTLTCPTEEDYLEMVGNKTGGLFRLAIKLMQAESDTGIDCVALVNLMGLIFQICDDYLNLSNSTYSKNKGPCEDLTEGKFSFPIIHSIRSHPDNLQLINILKQKTKDEEVKRYAVSYMESTGSFSYTRKTVVQLRDKALMLIDALENSTTQSHGHGHGHDVGQKEERSGDLVRGILNKMVDTTLSNGGGDRVGEGRAS</sequence>
<evidence type="ECO:0000256" key="3">
    <source>
        <dbReference type="ARBA" id="ARBA00022842"/>
    </source>
</evidence>
<protein>
    <submittedName>
        <fullName evidence="6">Geranylgeranyl pyrophosphate synthase</fullName>
    </submittedName>
</protein>
<reference evidence="6 7" key="1">
    <citation type="submission" date="2017-10" db="EMBL/GenBank/DDBJ databases">
        <title>Comparative genomics in systemic dimorphic fungi from Ajellomycetaceae.</title>
        <authorList>
            <person name="Munoz J.F."/>
            <person name="Mcewen J.G."/>
            <person name="Clay O.K."/>
            <person name="Cuomo C.A."/>
        </authorList>
    </citation>
    <scope>NUCLEOTIDE SEQUENCE [LARGE SCALE GENOMIC DNA]</scope>
    <source>
        <strain evidence="6 7">UAMH5409</strain>
    </source>
</reference>
<evidence type="ECO:0000256" key="1">
    <source>
        <dbReference type="ARBA" id="ARBA00022679"/>
    </source>
</evidence>
<dbReference type="CDD" id="cd00685">
    <property type="entry name" value="Trans_IPPS_HT"/>
    <property type="match status" value="1"/>
</dbReference>
<dbReference type="Pfam" id="PF00348">
    <property type="entry name" value="polyprenyl_synt"/>
    <property type="match status" value="1"/>
</dbReference>
<feature type="region of interest" description="Disordered" evidence="5">
    <location>
        <begin position="1"/>
        <end position="42"/>
    </location>
</feature>
<keyword evidence="1 4" id="KW-0808">Transferase</keyword>
<accession>A0A2B7XC63</accession>
<keyword evidence="7" id="KW-1185">Reference proteome</keyword>
<feature type="compositionally biased region" description="Polar residues" evidence="5">
    <location>
        <begin position="12"/>
        <end position="42"/>
    </location>
</feature>
<evidence type="ECO:0000256" key="4">
    <source>
        <dbReference type="RuleBase" id="RU004466"/>
    </source>
</evidence>
<evidence type="ECO:0000313" key="7">
    <source>
        <dbReference type="Proteomes" id="UP000223968"/>
    </source>
</evidence>
<comment type="caution">
    <text evidence="6">The sequence shown here is derived from an EMBL/GenBank/DDBJ whole genome shotgun (WGS) entry which is preliminary data.</text>
</comment>
<dbReference type="OrthoDB" id="6921389at2759"/>
<dbReference type="PANTHER" id="PTHR12001:SF44">
    <property type="entry name" value="GERANYLGERANYL PYROPHOSPHATE SYNTHASE"/>
    <property type="match status" value="1"/>
</dbReference>
<dbReference type="PANTHER" id="PTHR12001">
    <property type="entry name" value="GERANYLGERANYL PYROPHOSPHATE SYNTHASE"/>
    <property type="match status" value="1"/>
</dbReference>
<dbReference type="InterPro" id="IPR000092">
    <property type="entry name" value="Polyprenyl_synt"/>
</dbReference>
<dbReference type="GO" id="GO:0046872">
    <property type="term" value="F:metal ion binding"/>
    <property type="evidence" value="ECO:0007669"/>
    <property type="project" value="UniProtKB-KW"/>
</dbReference>
<gene>
    <name evidence="6" type="ORF">AJ79_06575</name>
</gene>
<keyword evidence="2" id="KW-0479">Metal-binding</keyword>
<dbReference type="STRING" id="1447875.A0A2B7XC63"/>
<comment type="similarity">
    <text evidence="4">Belongs to the FPP/GGPP synthase family.</text>
</comment>
<keyword evidence="3" id="KW-0460">Magnesium</keyword>
<evidence type="ECO:0000256" key="5">
    <source>
        <dbReference type="SAM" id="MobiDB-lite"/>
    </source>
</evidence>
<dbReference type="EMBL" id="PDNB01000118">
    <property type="protein sequence ID" value="PGH06332.1"/>
    <property type="molecule type" value="Genomic_DNA"/>
</dbReference>
<dbReference type="GO" id="GO:0046165">
    <property type="term" value="P:alcohol biosynthetic process"/>
    <property type="evidence" value="ECO:0007669"/>
    <property type="project" value="UniProtKB-ARBA"/>
</dbReference>
<dbReference type="InterPro" id="IPR033749">
    <property type="entry name" value="Polyprenyl_synt_CS"/>
</dbReference>
<dbReference type="SUPFAM" id="SSF48576">
    <property type="entry name" value="Terpenoid synthases"/>
    <property type="match status" value="1"/>
</dbReference>
<feature type="region of interest" description="Disordered" evidence="5">
    <location>
        <begin position="362"/>
        <end position="382"/>
    </location>
</feature>
<dbReference type="Proteomes" id="UP000223968">
    <property type="component" value="Unassembled WGS sequence"/>
</dbReference>